<organism evidence="1 2">
    <name type="scientific">Mycobacterium paragordonae</name>
    <dbReference type="NCBI Taxonomy" id="1389713"/>
    <lineage>
        <taxon>Bacteria</taxon>
        <taxon>Bacillati</taxon>
        <taxon>Actinomycetota</taxon>
        <taxon>Actinomycetes</taxon>
        <taxon>Mycobacteriales</taxon>
        <taxon>Mycobacteriaceae</taxon>
        <taxon>Mycobacterium</taxon>
    </lineage>
</organism>
<sequence>MPIYDLCCADCGRRIGHLSAKAFNDLVERGKSVEYFESGTGDTPVCVVRGCTTAGYEYHHFAPRNVFGFREADRWPYLRLCKPHHTAWHQQMKGFQWDRAELPAVVPEPMPCLIYKCGQPGAHLLRLAPRSRFADSDDWPVVPVCSPHHLEYHQTMDGYRWSRRAESSEFNLDGIGEWLDGYRYWMSLEPHLRGAR</sequence>
<evidence type="ECO:0000313" key="2">
    <source>
        <dbReference type="Proteomes" id="UP001229081"/>
    </source>
</evidence>
<accession>A0A4V3AXR8</accession>
<name>A0A4V3AXR8_9MYCO</name>
<dbReference type="Proteomes" id="UP001229081">
    <property type="component" value="Unassembled WGS sequence"/>
</dbReference>
<reference evidence="1" key="1">
    <citation type="submission" date="2023-06" db="EMBL/GenBank/DDBJ databases">
        <title>Identification of two novel mycobacterium reveal diversities and complexities of Mycobacterium gordonae clade.</title>
        <authorList>
            <person name="Matsumoto Y."/>
            <person name="Nakamura S."/>
            <person name="Motooka D."/>
            <person name="Fukushima K."/>
        </authorList>
    </citation>
    <scope>NUCLEOTIDE SEQUENCE</scope>
    <source>
        <strain evidence="1">TY812</strain>
    </source>
</reference>
<dbReference type="RefSeq" id="WP_133436541.1">
    <property type="nucleotide sequence ID" value="NZ_JAUFSA010000001.1"/>
</dbReference>
<evidence type="ECO:0000313" key="1">
    <source>
        <dbReference type="EMBL" id="MDP7736339.1"/>
    </source>
</evidence>
<dbReference type="EMBL" id="JAUFSA010000001">
    <property type="protein sequence ID" value="MDP7736339.1"/>
    <property type="molecule type" value="Genomic_DNA"/>
</dbReference>
<comment type="caution">
    <text evidence="1">The sequence shown here is derived from an EMBL/GenBank/DDBJ whole genome shotgun (WGS) entry which is preliminary data.</text>
</comment>
<dbReference type="AlphaFoldDB" id="A0A4V3AXR8"/>
<proteinExistence type="predicted"/>
<gene>
    <name evidence="1" type="ORF">QXL92_16475</name>
</gene>
<protein>
    <submittedName>
        <fullName evidence="1">Uncharacterized protein</fullName>
    </submittedName>
</protein>